<protein>
    <submittedName>
        <fullName evidence="1">Uncharacterized protein</fullName>
    </submittedName>
</protein>
<dbReference type="Proteomes" id="UP000239772">
    <property type="component" value="Unassembled WGS sequence"/>
</dbReference>
<evidence type="ECO:0000313" key="1">
    <source>
        <dbReference type="EMBL" id="PSC06543.1"/>
    </source>
</evidence>
<proteinExistence type="predicted"/>
<organism evidence="1 2">
    <name type="scientific">Alsobacter soli</name>
    <dbReference type="NCBI Taxonomy" id="2109933"/>
    <lineage>
        <taxon>Bacteria</taxon>
        <taxon>Pseudomonadati</taxon>
        <taxon>Pseudomonadota</taxon>
        <taxon>Alphaproteobacteria</taxon>
        <taxon>Hyphomicrobiales</taxon>
        <taxon>Alsobacteraceae</taxon>
        <taxon>Alsobacter</taxon>
    </lineage>
</organism>
<accession>A0A2T1HXW8</accession>
<evidence type="ECO:0000313" key="2">
    <source>
        <dbReference type="Proteomes" id="UP000239772"/>
    </source>
</evidence>
<keyword evidence="2" id="KW-1185">Reference proteome</keyword>
<dbReference type="AlphaFoldDB" id="A0A2T1HXW8"/>
<sequence length="190" mass="20806">MSSSKSQTSGAALERRLDERLAAWLREAALLPGEDAEAYAAIEAAVRDCLAPADGLAEMWVADIAALTWEIARAQRMRSELIKAGEGEGAGEIFRLFRLKDAPYAAAAWAGNEPGDRALILEYAAEAGLGRDAFITQTVIEFYPQVEALDRHIESLRARRLKFLGWVEQPTRGGARLDGGPKRRRIQPTA</sequence>
<dbReference type="OrthoDB" id="8265558at2"/>
<name>A0A2T1HXW8_9HYPH</name>
<reference evidence="2" key="1">
    <citation type="submission" date="2018-03" db="EMBL/GenBank/DDBJ databases">
        <authorList>
            <person name="Sun L."/>
            <person name="Liu H."/>
            <person name="Chen W."/>
            <person name="Huang K."/>
            <person name="Liu W."/>
            <person name="Gao X."/>
        </authorList>
    </citation>
    <scope>NUCLEOTIDE SEQUENCE [LARGE SCALE GENOMIC DNA]</scope>
    <source>
        <strain evidence="2">SH9</strain>
    </source>
</reference>
<comment type="caution">
    <text evidence="1">The sequence shown here is derived from an EMBL/GenBank/DDBJ whole genome shotgun (WGS) entry which is preliminary data.</text>
</comment>
<dbReference type="EMBL" id="PVZS01000002">
    <property type="protein sequence ID" value="PSC06543.1"/>
    <property type="molecule type" value="Genomic_DNA"/>
</dbReference>
<gene>
    <name evidence="1" type="ORF">SLNSH_01645</name>
</gene>